<dbReference type="PANTHER" id="PTHR37805">
    <property type="entry name" value="CYTOPLASMIC PROTEIN-RELATED"/>
    <property type="match status" value="1"/>
</dbReference>
<protein>
    <submittedName>
        <fullName evidence="1">Uncharacterized conserved protein YehS, DUF1456 family</fullName>
    </submittedName>
</protein>
<dbReference type="PANTHER" id="PTHR37805:SF1">
    <property type="entry name" value="CYTOPLASMIC PROTEIN"/>
    <property type="match status" value="1"/>
</dbReference>
<organism evidence="1 2">
    <name type="scientific">Pseudoalteromonas denitrificans DSM 6059</name>
    <dbReference type="NCBI Taxonomy" id="1123010"/>
    <lineage>
        <taxon>Bacteria</taxon>
        <taxon>Pseudomonadati</taxon>
        <taxon>Pseudomonadota</taxon>
        <taxon>Gammaproteobacteria</taxon>
        <taxon>Alteromonadales</taxon>
        <taxon>Pseudoalteromonadaceae</taxon>
        <taxon>Pseudoalteromonas</taxon>
    </lineage>
</organism>
<proteinExistence type="predicted"/>
<keyword evidence="2" id="KW-1185">Reference proteome</keyword>
<sequence length="154" mass="17328">MTNNDLLYKIHTIFDHSTDDMIKIFKLAEKTVTSEQVGSWVLKVDDEGCVTCDDENLESFLNGYIVHKRGPSDKGLPGLSKKLNNNIILNKLKIALNLKAEDLIKHFQLAGLTLSKHEISAFFRKPGNKHYKACTDQTLECFMKGVTLNNTTEG</sequence>
<dbReference type="EMBL" id="FOLO01000003">
    <property type="protein sequence ID" value="SFC01900.1"/>
    <property type="molecule type" value="Genomic_DNA"/>
</dbReference>
<dbReference type="STRING" id="1123010.SAMN02745724_00735"/>
<evidence type="ECO:0000313" key="1">
    <source>
        <dbReference type="EMBL" id="SFC01900.1"/>
    </source>
</evidence>
<dbReference type="InterPro" id="IPR009921">
    <property type="entry name" value="YehS-like"/>
</dbReference>
<accession>A0A1I1FY72</accession>
<name>A0A1I1FY72_9GAMM</name>
<evidence type="ECO:0000313" key="2">
    <source>
        <dbReference type="Proteomes" id="UP000198862"/>
    </source>
</evidence>
<gene>
    <name evidence="1" type="ORF">SAMN02745724_00735</name>
</gene>
<dbReference type="Pfam" id="PF07308">
    <property type="entry name" value="DUF1456"/>
    <property type="match status" value="2"/>
</dbReference>
<dbReference type="Proteomes" id="UP000198862">
    <property type="component" value="Unassembled WGS sequence"/>
</dbReference>
<dbReference type="AlphaFoldDB" id="A0A1I1FY72"/>
<dbReference type="RefSeq" id="WP_091980040.1">
    <property type="nucleotide sequence ID" value="NZ_FOLO01000003.1"/>
</dbReference>
<dbReference type="OrthoDB" id="9788465at2"/>
<reference evidence="1 2" key="1">
    <citation type="submission" date="2016-10" db="EMBL/GenBank/DDBJ databases">
        <authorList>
            <person name="de Groot N.N."/>
        </authorList>
    </citation>
    <scope>NUCLEOTIDE SEQUENCE [LARGE SCALE GENOMIC DNA]</scope>
    <source>
        <strain evidence="1 2">DSM 6059</strain>
    </source>
</reference>